<feature type="transmembrane region" description="Helical" evidence="1">
    <location>
        <begin position="161"/>
        <end position="181"/>
    </location>
</feature>
<feature type="transmembrane region" description="Helical" evidence="1">
    <location>
        <begin position="201"/>
        <end position="219"/>
    </location>
</feature>
<feature type="transmembrane region" description="Helical" evidence="1">
    <location>
        <begin position="383"/>
        <end position="402"/>
    </location>
</feature>
<keyword evidence="1" id="KW-0812">Transmembrane</keyword>
<organism evidence="2 3">
    <name type="scientific">Desmonostoc muscorum LEGE 12446</name>
    <dbReference type="NCBI Taxonomy" id="1828758"/>
    <lineage>
        <taxon>Bacteria</taxon>
        <taxon>Bacillati</taxon>
        <taxon>Cyanobacteriota</taxon>
        <taxon>Cyanophyceae</taxon>
        <taxon>Nostocales</taxon>
        <taxon>Nostocaceae</taxon>
        <taxon>Desmonostoc</taxon>
    </lineage>
</organism>
<comment type="caution">
    <text evidence="2">The sequence shown here is derived from an EMBL/GenBank/DDBJ whole genome shotgun (WGS) entry which is preliminary data.</text>
</comment>
<dbReference type="AlphaFoldDB" id="A0A8J6ZW42"/>
<keyword evidence="2" id="KW-0436">Ligase</keyword>
<sequence length="446" mass="49781">MNSDPISKLLDLIFSPYGIFGIVIGLFMLDKARRSRRLAWLLFAFCCYATSLAKFQDQWIKEPPALVFPLQQLRDMGRPLTIVLLASLLVLGMQTQNGWRRIIIPQPVYYLIAFQVAVFLKILVYGDVGFALLALTTFGAIVLMFKLGPSRWLQDEYNFRLGVWSLAMAGVVFAVACAYQGRFDMHAMTFVQGRFLGTTGSSQHAAALLAGTIPCFMFLIESHQKWNLIKVFWIAILLVVAYFLFLTGSRTGAIMGISSILFFYRNRSGYLLRLGLFVGVLLGVIFWFISPDAITQNTPVSNRFIAGGNTREEAWAGMWSGFMSSPLFGSPLQGGRLVFGENSWLAAGDTTGLMGFIPIALMGLGCLKMMFELHQLNHKKSNYFLHSSTVIAGLAGLLVGSFSEALLLGNLSFPVFSLLMYLSLGKYLLDLDKVENKYLLWQKMQN</sequence>
<dbReference type="GO" id="GO:0016874">
    <property type="term" value="F:ligase activity"/>
    <property type="evidence" value="ECO:0007669"/>
    <property type="project" value="UniProtKB-KW"/>
</dbReference>
<dbReference type="RefSeq" id="WP_193912774.1">
    <property type="nucleotide sequence ID" value="NZ_JADEXS020000001.1"/>
</dbReference>
<feature type="transmembrane region" description="Helical" evidence="1">
    <location>
        <begin position="38"/>
        <end position="56"/>
    </location>
</feature>
<evidence type="ECO:0000256" key="1">
    <source>
        <dbReference type="SAM" id="Phobius"/>
    </source>
</evidence>
<keyword evidence="3" id="KW-1185">Reference proteome</keyword>
<feature type="transmembrane region" description="Helical" evidence="1">
    <location>
        <begin position="352"/>
        <end position="371"/>
    </location>
</feature>
<evidence type="ECO:0000313" key="3">
    <source>
        <dbReference type="Proteomes" id="UP000622533"/>
    </source>
</evidence>
<feature type="transmembrane region" description="Helical" evidence="1">
    <location>
        <begin position="130"/>
        <end position="149"/>
    </location>
</feature>
<dbReference type="PANTHER" id="PTHR37422:SF23">
    <property type="entry name" value="TEICHURONIC ACID BIOSYNTHESIS PROTEIN TUAE"/>
    <property type="match status" value="1"/>
</dbReference>
<feature type="transmembrane region" description="Helical" evidence="1">
    <location>
        <begin position="231"/>
        <end position="264"/>
    </location>
</feature>
<proteinExistence type="predicted"/>
<protein>
    <submittedName>
        <fullName evidence="2">O-antigen ligase domain-containing protein</fullName>
    </submittedName>
</protein>
<gene>
    <name evidence="2" type="ORF">IQ276_00550</name>
</gene>
<dbReference type="EMBL" id="JADEXS010000003">
    <property type="protein sequence ID" value="MBE9020996.1"/>
    <property type="molecule type" value="Genomic_DNA"/>
</dbReference>
<accession>A0A8J6ZW42</accession>
<evidence type="ECO:0000313" key="2">
    <source>
        <dbReference type="EMBL" id="MBE9020996.1"/>
    </source>
</evidence>
<feature type="transmembrane region" description="Helical" evidence="1">
    <location>
        <begin position="270"/>
        <end position="294"/>
    </location>
</feature>
<dbReference type="PANTHER" id="PTHR37422">
    <property type="entry name" value="TEICHURONIC ACID BIOSYNTHESIS PROTEIN TUAE"/>
    <property type="match status" value="1"/>
</dbReference>
<name>A0A8J6ZW42_DESMC</name>
<reference evidence="2" key="1">
    <citation type="submission" date="2020-10" db="EMBL/GenBank/DDBJ databases">
        <authorList>
            <person name="Castelo-Branco R."/>
            <person name="Eusebio N."/>
            <person name="Adriana R."/>
            <person name="Vieira A."/>
            <person name="Brugerolle De Fraissinette N."/>
            <person name="Rezende De Castro R."/>
            <person name="Schneider M.P."/>
            <person name="Vasconcelos V."/>
            <person name="Leao P.N."/>
        </authorList>
    </citation>
    <scope>NUCLEOTIDE SEQUENCE</scope>
    <source>
        <strain evidence="2">LEGE 12446</strain>
    </source>
</reference>
<feature type="transmembrane region" description="Helical" evidence="1">
    <location>
        <begin position="12"/>
        <end position="29"/>
    </location>
</feature>
<keyword evidence="1" id="KW-0472">Membrane</keyword>
<feature type="transmembrane region" description="Helical" evidence="1">
    <location>
        <begin position="408"/>
        <end position="429"/>
    </location>
</feature>
<dbReference type="Proteomes" id="UP000622533">
    <property type="component" value="Unassembled WGS sequence"/>
</dbReference>
<feature type="transmembrane region" description="Helical" evidence="1">
    <location>
        <begin position="76"/>
        <end position="95"/>
    </location>
</feature>
<keyword evidence="1" id="KW-1133">Transmembrane helix</keyword>
<dbReference type="InterPro" id="IPR051533">
    <property type="entry name" value="WaaL-like"/>
</dbReference>